<sequence>MAAFYTFEDLSGGKNTPTTSENPYDGLIEACNNDCTAIQARYSTHRTARNAQQREKLLGADFAGVSVDEVLAKLEDPTIEPGFKDWRHCLVFWARPPQSVRDLIGEVQKKLLAVAPTSKIDELVRQILPGSSEIVDYTHNHQARLVKPLVSFDAQALALSFLPAAGEPGRSRQKDGYSYHHLRRDLYTKVSATSVKVASRYVIPSAHLTIARFVTKKDFETADGTVDHARVQKLVDTIEEVNAWLREEYWPKSDGIKEGGEWVVGQDKGLDFKHGALWYGGGETVTLGKGF</sequence>
<proteinExistence type="predicted"/>
<dbReference type="EMBL" id="JAUTXT010000068">
    <property type="protein sequence ID" value="KAK3669903.1"/>
    <property type="molecule type" value="Genomic_DNA"/>
</dbReference>
<gene>
    <name evidence="1" type="ORF">LTR78_010214</name>
</gene>
<keyword evidence="2" id="KW-1185">Reference proteome</keyword>
<protein>
    <submittedName>
        <fullName evidence="1">Uncharacterized protein</fullName>
    </submittedName>
</protein>
<dbReference type="InterPro" id="IPR009097">
    <property type="entry name" value="Cyclic_Pdiesterase"/>
</dbReference>
<dbReference type="SUPFAM" id="SSF55144">
    <property type="entry name" value="LigT-like"/>
    <property type="match status" value="1"/>
</dbReference>
<name>A0AAE0TQV1_9PEZI</name>
<dbReference type="Proteomes" id="UP001274830">
    <property type="component" value="Unassembled WGS sequence"/>
</dbReference>
<comment type="caution">
    <text evidence="1">The sequence shown here is derived from an EMBL/GenBank/DDBJ whole genome shotgun (WGS) entry which is preliminary data.</text>
</comment>
<evidence type="ECO:0000313" key="2">
    <source>
        <dbReference type="Proteomes" id="UP001274830"/>
    </source>
</evidence>
<organism evidence="1 2">
    <name type="scientific">Recurvomyces mirabilis</name>
    <dbReference type="NCBI Taxonomy" id="574656"/>
    <lineage>
        <taxon>Eukaryota</taxon>
        <taxon>Fungi</taxon>
        <taxon>Dikarya</taxon>
        <taxon>Ascomycota</taxon>
        <taxon>Pezizomycotina</taxon>
        <taxon>Dothideomycetes</taxon>
        <taxon>Dothideomycetidae</taxon>
        <taxon>Mycosphaerellales</taxon>
        <taxon>Teratosphaeriaceae</taxon>
        <taxon>Recurvomyces</taxon>
    </lineage>
</organism>
<accession>A0AAE0TQV1</accession>
<dbReference type="AlphaFoldDB" id="A0AAE0TQV1"/>
<evidence type="ECO:0000313" key="1">
    <source>
        <dbReference type="EMBL" id="KAK3669903.1"/>
    </source>
</evidence>
<reference evidence="1" key="1">
    <citation type="submission" date="2023-07" db="EMBL/GenBank/DDBJ databases">
        <title>Black Yeasts Isolated from many extreme environments.</title>
        <authorList>
            <person name="Coleine C."/>
            <person name="Stajich J.E."/>
            <person name="Selbmann L."/>
        </authorList>
    </citation>
    <scope>NUCLEOTIDE SEQUENCE</scope>
    <source>
        <strain evidence="1">CCFEE 5485</strain>
    </source>
</reference>